<dbReference type="EMBL" id="QLTA01000113">
    <property type="protein sequence ID" value="RAR70719.1"/>
    <property type="molecule type" value="Genomic_DNA"/>
</dbReference>
<evidence type="ECO:0000313" key="2">
    <source>
        <dbReference type="Proteomes" id="UP000248856"/>
    </source>
</evidence>
<evidence type="ECO:0000313" key="1">
    <source>
        <dbReference type="EMBL" id="RAR70719.1"/>
    </source>
</evidence>
<dbReference type="InterPro" id="IPR022385">
    <property type="entry name" value="Rhs_assc_core"/>
</dbReference>
<dbReference type="OrthoDB" id="5445630at2"/>
<dbReference type="NCBIfam" id="TIGR03696">
    <property type="entry name" value="Rhs_assc_core"/>
    <property type="match status" value="1"/>
</dbReference>
<organism evidence="1 2">
    <name type="scientific">Paracidovorax anthurii</name>
    <dbReference type="NCBI Taxonomy" id="78229"/>
    <lineage>
        <taxon>Bacteria</taxon>
        <taxon>Pseudomonadati</taxon>
        <taxon>Pseudomonadota</taxon>
        <taxon>Betaproteobacteria</taxon>
        <taxon>Burkholderiales</taxon>
        <taxon>Comamonadaceae</taxon>
        <taxon>Paracidovorax</taxon>
    </lineage>
</organism>
<gene>
    <name evidence="1" type="ORF">AX018_11136</name>
</gene>
<comment type="caution">
    <text evidence="1">The sequence shown here is derived from an EMBL/GenBank/DDBJ whole genome shotgun (WGS) entry which is preliminary data.</text>
</comment>
<sequence length="379" mass="40312">FKRDARLSGADNPAITQQTVYAEDGIGSTVLGQYGNRRSGDSAAPPGETDSTEVIWLPTATGPMPVAAQINGRLYAIDADHLNTPRRLTNAQGQVVWQWLITGFGEANPTTGATGYAQSGESGLRSYGEAVRFDLRYPGQVWDEETGLSYNLHRYYDRESGRYIQADPIGLGGGWNRFGYVGADPLNAVDPDGLHPLLMGMANVATRIYSMAQGALYRYAPALTEFIAGASGVNGAVVSPMSPLVAQIPTTVSRMTPVAQGIAHGMESGAYCSRASLGLSSSETSVILSSAQEAYKGSTVVGHALSKHAGRNPETWGSMTGSMKTWNNQGVSHLNDVIRAPGSFAEQVNGNGLVFLEKRLPDGRGVRLNMDGSFKGFLD</sequence>
<accession>A0A328Y9X2</accession>
<dbReference type="PANTHER" id="PTHR32305">
    <property type="match status" value="1"/>
</dbReference>
<feature type="non-terminal residue" evidence="1">
    <location>
        <position position="1"/>
    </location>
</feature>
<reference evidence="1 2" key="1">
    <citation type="submission" date="2018-06" db="EMBL/GenBank/DDBJ databases">
        <title>Genomic Encyclopedia of Archaeal and Bacterial Type Strains, Phase II (KMG-II): from individual species to whole genera.</title>
        <authorList>
            <person name="Goeker M."/>
        </authorList>
    </citation>
    <scope>NUCLEOTIDE SEQUENCE [LARGE SCALE GENOMIC DNA]</scope>
    <source>
        <strain evidence="1 2">CFPB 3232</strain>
    </source>
</reference>
<dbReference type="RefSeq" id="WP_146749461.1">
    <property type="nucleotide sequence ID" value="NZ_QLTA01000113.1"/>
</dbReference>
<dbReference type="Gene3D" id="2.180.10.10">
    <property type="entry name" value="RHS repeat-associated core"/>
    <property type="match status" value="1"/>
</dbReference>
<dbReference type="Proteomes" id="UP000248856">
    <property type="component" value="Unassembled WGS sequence"/>
</dbReference>
<dbReference type="PRINTS" id="PR00394">
    <property type="entry name" value="RHSPROTEIN"/>
</dbReference>
<protein>
    <submittedName>
        <fullName evidence="1">RHS repeat-associated protein</fullName>
    </submittedName>
</protein>
<dbReference type="InterPro" id="IPR050708">
    <property type="entry name" value="T6SS_VgrG/RHS"/>
</dbReference>
<keyword evidence="2" id="KW-1185">Reference proteome</keyword>
<dbReference type="PANTHER" id="PTHR32305:SF15">
    <property type="entry name" value="PROTEIN RHSA-RELATED"/>
    <property type="match status" value="1"/>
</dbReference>
<name>A0A328Y9X2_9BURK</name>
<dbReference type="AlphaFoldDB" id="A0A328Y9X2"/>
<proteinExistence type="predicted"/>